<comment type="subcellular location">
    <subcellularLocation>
        <location evidence="1">Nucleus</location>
    </subcellularLocation>
</comment>
<accession>A0A8C0D5A1</accession>
<feature type="compositionally biased region" description="Basic and acidic residues" evidence="8">
    <location>
        <begin position="848"/>
        <end position="857"/>
    </location>
</feature>
<feature type="compositionally biased region" description="Basic and acidic residues" evidence="8">
    <location>
        <begin position="654"/>
        <end position="667"/>
    </location>
</feature>
<dbReference type="FunFam" id="1.25.40.10:FF:000098">
    <property type="entry name" value="Squamous cell carcinoma antigen recognized by T-cells 3"/>
    <property type="match status" value="1"/>
</dbReference>
<proteinExistence type="predicted"/>
<dbReference type="Gene3D" id="3.30.70.330">
    <property type="match status" value="2"/>
</dbReference>
<keyword evidence="4 7" id="KW-0694">RNA-binding</keyword>
<dbReference type="AlphaFoldDB" id="A0A8C0D5A1"/>
<dbReference type="InterPro" id="IPR035979">
    <property type="entry name" value="RBD_domain_sf"/>
</dbReference>
<gene>
    <name evidence="10" type="primary">SART3</name>
</gene>
<feature type="compositionally biased region" description="Acidic residues" evidence="8">
    <location>
        <begin position="56"/>
        <end position="71"/>
    </location>
</feature>
<dbReference type="PANTHER" id="PTHR17204">
    <property type="entry name" value="PRE-MRNA PROCESSING PROTEIN PRP39-RELATED"/>
    <property type="match status" value="1"/>
</dbReference>
<sequence length="924" mass="104867">MATAAAASASEAEAEPKAGPKAEGEEVEAKEARTRRKVLSRAVATATYKTVGPEWDQQEEGVSESDGDEEYAMASSAESSPGEYEWEYDEEEKNQLEIERLEEQLSINVYDYNCHVDLIRLLRLEGELTKVRMARQKMSEIFPLTEELWLEWLHDEISMALDGLDREHVYDLFEKAVKDYICPNIWLEYGQYSVGGIGQKGGLEKVRSVFERALSSVGLHMTKGLAIWEAYREFESAIVEAARLEKVHSLFRRQLAIPLYDMEATFAEYEEWSEDPIPESVIQNYNKALQQLEKYKPYEEALLQAEAPRLAEYQAYIDFEMKIGDPARIQLIFERALVENCLVPDLWIRYSQYLDRQLKVKDLVLSVHSRAVRNCPWTVALWSRYLLAMERHGVDHRVISDSSKELEELRSAFARALEYLKQEVEERFSESGDPSCLIMQNWARIEARLCNNMQKARELWDSIMTKGNAKYANMWLEYYNLERAHGDTQHCRKALHRAVQCTSDYPEHVCEVLLTMERTEGTLEDWDIAVQKTETRLARVNEQRIKAAEKEAALAQQEEEKVEQRKRARAEKKALKKKKKTRGSDKSKADEDDEKEWGDDEEEQPSKRRRVENSVPPAGEAEPGPEARPGLCGGSAPAAAEPPSEQQEQRAAARRRDAPRVPHDSSKDGVTVFVSNLPYGLREPAATLRPLFEACGDVVEVRPIFSNRGDFRGYCYVEFKEEAVALRALELDRQTVEGRPMFVSPCVDKSKNPDFKVFRYSTALEKHKLFVSGLPFSCTKEELEEICKAHGTVKDIRLVTNRAGKPKGLAYVEYENESQASQAVLKMDGMTIKENVIKVAISNPPQRKAPEKPEARKAPGGAMVPRQIYGARGKGRTQLSLLPRALQRPSATAAQAENGPAAAPAATEVPKMSNADFAKLLLRK</sequence>
<feature type="compositionally biased region" description="Basic and acidic residues" evidence="8">
    <location>
        <begin position="554"/>
        <end position="565"/>
    </location>
</feature>
<dbReference type="FunFam" id="3.30.70.330:FF:000271">
    <property type="entry name" value="squamous cell carcinoma antigen recognized by T-cells 3"/>
    <property type="match status" value="1"/>
</dbReference>
<keyword evidence="5" id="KW-0508">mRNA splicing</keyword>
<dbReference type="Pfam" id="PF05843">
    <property type="entry name" value="Suf"/>
    <property type="match status" value="1"/>
</dbReference>
<keyword evidence="2" id="KW-0507">mRNA processing</keyword>
<dbReference type="SMART" id="SM00386">
    <property type="entry name" value="HAT"/>
    <property type="match status" value="6"/>
</dbReference>
<dbReference type="SMART" id="SM00360">
    <property type="entry name" value="RRM"/>
    <property type="match status" value="2"/>
</dbReference>
<organism evidence="10">
    <name type="scientific">Balaenoptera musculus</name>
    <name type="common">Blue whale</name>
    <dbReference type="NCBI Taxonomy" id="9771"/>
    <lineage>
        <taxon>Eukaryota</taxon>
        <taxon>Metazoa</taxon>
        <taxon>Chordata</taxon>
        <taxon>Craniata</taxon>
        <taxon>Vertebrata</taxon>
        <taxon>Euteleostomi</taxon>
        <taxon>Mammalia</taxon>
        <taxon>Eutheria</taxon>
        <taxon>Laurasiatheria</taxon>
        <taxon>Artiodactyla</taxon>
        <taxon>Whippomorpha</taxon>
        <taxon>Cetacea</taxon>
        <taxon>Mysticeti</taxon>
        <taxon>Balaenopteridae</taxon>
        <taxon>Balaenoptera</taxon>
    </lineage>
</organism>
<evidence type="ECO:0000256" key="6">
    <source>
        <dbReference type="ARBA" id="ARBA00023242"/>
    </source>
</evidence>
<feature type="domain" description="RRM" evidence="9">
    <location>
        <begin position="670"/>
        <end position="748"/>
    </location>
</feature>
<dbReference type="CDD" id="cd12392">
    <property type="entry name" value="RRM2_SART3"/>
    <property type="match status" value="1"/>
</dbReference>
<dbReference type="PROSITE" id="PS50102">
    <property type="entry name" value="RRM"/>
    <property type="match status" value="2"/>
</dbReference>
<dbReference type="SUPFAM" id="SSF48452">
    <property type="entry name" value="TPR-like"/>
    <property type="match status" value="1"/>
</dbReference>
<name>A0A8C0D5A1_BALMU</name>
<reference evidence="10" key="1">
    <citation type="submission" date="2023-09" db="UniProtKB">
        <authorList>
            <consortium name="Ensembl"/>
        </authorList>
    </citation>
    <scope>IDENTIFICATION</scope>
</reference>
<dbReference type="InterPro" id="IPR000504">
    <property type="entry name" value="RRM_dom"/>
</dbReference>
<dbReference type="Pfam" id="PF05391">
    <property type="entry name" value="Lsm_interact"/>
    <property type="match status" value="1"/>
</dbReference>
<dbReference type="Pfam" id="PF00076">
    <property type="entry name" value="RRM_1"/>
    <property type="match status" value="2"/>
</dbReference>
<protein>
    <submittedName>
        <fullName evidence="10">Spliceosome associated factor 3, U4/U6 recycling protein</fullName>
    </submittedName>
</protein>
<dbReference type="InterPro" id="IPR003107">
    <property type="entry name" value="HAT"/>
</dbReference>
<feature type="region of interest" description="Disordered" evidence="8">
    <location>
        <begin position="1"/>
        <end position="85"/>
    </location>
</feature>
<dbReference type="InterPro" id="IPR034217">
    <property type="entry name" value="SART3_RRM1"/>
</dbReference>
<dbReference type="InterPro" id="IPR008669">
    <property type="entry name" value="LSM_interact"/>
</dbReference>
<dbReference type="GO" id="GO:0008380">
    <property type="term" value="P:RNA splicing"/>
    <property type="evidence" value="ECO:0007669"/>
    <property type="project" value="UniProtKB-KW"/>
</dbReference>
<dbReference type="FunFam" id="3.30.70.330:FF:000229">
    <property type="entry name" value="Squamous cell carcinoma antigen recognized by T-cells 3"/>
    <property type="match status" value="1"/>
</dbReference>
<feature type="region of interest" description="Disordered" evidence="8">
    <location>
        <begin position="884"/>
        <end position="910"/>
    </location>
</feature>
<evidence type="ECO:0000256" key="8">
    <source>
        <dbReference type="SAM" id="MobiDB-lite"/>
    </source>
</evidence>
<feature type="compositionally biased region" description="Basic residues" evidence="8">
    <location>
        <begin position="566"/>
        <end position="581"/>
    </location>
</feature>
<evidence type="ECO:0000256" key="3">
    <source>
        <dbReference type="ARBA" id="ARBA00022737"/>
    </source>
</evidence>
<dbReference type="GeneTree" id="ENSGT00900000141107"/>
<dbReference type="PANTHER" id="PTHR17204:SF25">
    <property type="entry name" value="RRM DOMAIN-CONTAINING PROTEIN"/>
    <property type="match status" value="1"/>
</dbReference>
<evidence type="ECO:0000256" key="4">
    <source>
        <dbReference type="ARBA" id="ARBA00022884"/>
    </source>
</evidence>
<dbReference type="GO" id="GO:0006397">
    <property type="term" value="P:mRNA processing"/>
    <property type="evidence" value="ECO:0007669"/>
    <property type="project" value="UniProtKB-KW"/>
</dbReference>
<feature type="compositionally biased region" description="Low complexity" evidence="8">
    <location>
        <begin position="616"/>
        <end position="650"/>
    </location>
</feature>
<dbReference type="InterPro" id="IPR008847">
    <property type="entry name" value="Suf"/>
</dbReference>
<dbReference type="Ensembl" id="ENSBMST00010017455.1">
    <property type="protein sequence ID" value="ENSBMSP00010015769.1"/>
    <property type="gene ID" value="ENSBMSG00010011480.1"/>
</dbReference>
<evidence type="ECO:0000256" key="5">
    <source>
        <dbReference type="ARBA" id="ARBA00023187"/>
    </source>
</evidence>
<dbReference type="SUPFAM" id="SSF54928">
    <property type="entry name" value="RNA-binding domain, RBD"/>
    <property type="match status" value="2"/>
</dbReference>
<feature type="compositionally biased region" description="Acidic residues" evidence="8">
    <location>
        <begin position="590"/>
        <end position="603"/>
    </location>
</feature>
<feature type="compositionally biased region" description="Low complexity" evidence="8">
    <location>
        <begin position="1"/>
        <end position="13"/>
    </location>
</feature>
<dbReference type="Gene3D" id="1.25.40.10">
    <property type="entry name" value="Tetratricopeptide repeat domain"/>
    <property type="match status" value="2"/>
</dbReference>
<evidence type="ECO:0000256" key="1">
    <source>
        <dbReference type="ARBA" id="ARBA00004123"/>
    </source>
</evidence>
<dbReference type="InterPro" id="IPR012677">
    <property type="entry name" value="Nucleotide-bd_a/b_plait_sf"/>
</dbReference>
<dbReference type="CDD" id="cd12391">
    <property type="entry name" value="RRM1_SART3"/>
    <property type="match status" value="1"/>
</dbReference>
<keyword evidence="3" id="KW-0677">Repeat</keyword>
<evidence type="ECO:0000259" key="9">
    <source>
        <dbReference type="PROSITE" id="PS50102"/>
    </source>
</evidence>
<evidence type="ECO:0000313" key="10">
    <source>
        <dbReference type="Ensembl" id="ENSBMSP00010015769.1"/>
    </source>
</evidence>
<feature type="compositionally biased region" description="Basic and acidic residues" evidence="8">
    <location>
        <begin position="14"/>
        <end position="32"/>
    </location>
</feature>
<dbReference type="InterPro" id="IPR011990">
    <property type="entry name" value="TPR-like_helical_dom_sf"/>
</dbReference>
<feature type="region of interest" description="Disordered" evidence="8">
    <location>
        <begin position="554"/>
        <end position="669"/>
    </location>
</feature>
<evidence type="ECO:0000256" key="7">
    <source>
        <dbReference type="PROSITE-ProRule" id="PRU00176"/>
    </source>
</evidence>
<keyword evidence="6" id="KW-0539">Nucleus</keyword>
<feature type="domain" description="RRM" evidence="9">
    <location>
        <begin position="767"/>
        <end position="844"/>
    </location>
</feature>
<dbReference type="Pfam" id="PF16605">
    <property type="entry name" value="LSM_int_assoc"/>
    <property type="match status" value="1"/>
</dbReference>
<evidence type="ECO:0000256" key="2">
    <source>
        <dbReference type="ARBA" id="ARBA00022664"/>
    </source>
</evidence>
<feature type="region of interest" description="Disordered" evidence="8">
    <location>
        <begin position="842"/>
        <end position="863"/>
    </location>
</feature>
<feature type="compositionally biased region" description="Low complexity" evidence="8">
    <location>
        <begin position="891"/>
        <end position="908"/>
    </location>
</feature>
<dbReference type="InterPro" id="IPR034218">
    <property type="entry name" value="SART3_RRM2"/>
</dbReference>
<dbReference type="GO" id="GO:0005634">
    <property type="term" value="C:nucleus"/>
    <property type="evidence" value="ECO:0007669"/>
    <property type="project" value="UniProtKB-SubCell"/>
</dbReference>
<dbReference type="GO" id="GO:0003723">
    <property type="term" value="F:RNA binding"/>
    <property type="evidence" value="ECO:0007669"/>
    <property type="project" value="UniProtKB-UniRule"/>
</dbReference>